<evidence type="ECO:0000313" key="12">
    <source>
        <dbReference type="Proteomes" id="UP001244297"/>
    </source>
</evidence>
<evidence type="ECO:0000256" key="6">
    <source>
        <dbReference type="ARBA" id="ARBA00022723"/>
    </source>
</evidence>
<evidence type="ECO:0000256" key="5">
    <source>
        <dbReference type="ARBA" id="ARBA00022692"/>
    </source>
</evidence>
<organism evidence="11 12">
    <name type="scientific">Methylobacterium longum</name>
    <dbReference type="NCBI Taxonomy" id="767694"/>
    <lineage>
        <taxon>Bacteria</taxon>
        <taxon>Pseudomonadati</taxon>
        <taxon>Pseudomonadota</taxon>
        <taxon>Alphaproteobacteria</taxon>
        <taxon>Hyphomicrobiales</taxon>
        <taxon>Methylobacteriaceae</taxon>
        <taxon>Methylobacterium</taxon>
    </lineage>
</organism>
<keyword evidence="5 10" id="KW-0812">Transmembrane</keyword>
<gene>
    <name evidence="11" type="ORF">QWZ18_27430</name>
</gene>
<evidence type="ECO:0000256" key="1">
    <source>
        <dbReference type="ARBA" id="ARBA00001971"/>
    </source>
</evidence>
<keyword evidence="6" id="KW-0479">Metal-binding</keyword>
<dbReference type="EMBL" id="JAUFPT010000097">
    <property type="protein sequence ID" value="MDN3574326.1"/>
    <property type="molecule type" value="Genomic_DNA"/>
</dbReference>
<comment type="cofactor">
    <cofactor evidence="1">
        <name>heme</name>
        <dbReference type="ChEBI" id="CHEBI:30413"/>
    </cofactor>
</comment>
<accession>A0ABT8AWP9</accession>
<dbReference type="SUPFAM" id="SSF81343">
    <property type="entry name" value="Fumarate reductase respiratory complex transmembrane subunits"/>
    <property type="match status" value="1"/>
</dbReference>
<keyword evidence="4" id="KW-0349">Heme</keyword>
<dbReference type="Pfam" id="PF01127">
    <property type="entry name" value="Sdh_cyt"/>
    <property type="match status" value="1"/>
</dbReference>
<dbReference type="InterPro" id="IPR034804">
    <property type="entry name" value="SQR/QFR_C/D"/>
</dbReference>
<evidence type="ECO:0000313" key="11">
    <source>
        <dbReference type="EMBL" id="MDN3574326.1"/>
    </source>
</evidence>
<evidence type="ECO:0000256" key="8">
    <source>
        <dbReference type="ARBA" id="ARBA00023004"/>
    </source>
</evidence>
<evidence type="ECO:0000256" key="4">
    <source>
        <dbReference type="ARBA" id="ARBA00022617"/>
    </source>
</evidence>
<comment type="function">
    <text evidence="2">Membrane-anchoring subunit of succinate dehydrogenase (SDH).</text>
</comment>
<feature type="transmembrane region" description="Helical" evidence="10">
    <location>
        <begin position="85"/>
        <end position="108"/>
    </location>
</feature>
<name>A0ABT8AWP9_9HYPH</name>
<feature type="transmembrane region" description="Helical" evidence="10">
    <location>
        <begin position="51"/>
        <end position="73"/>
    </location>
</feature>
<dbReference type="InterPro" id="IPR000701">
    <property type="entry name" value="SuccDH_FuR_B_TM-su"/>
</dbReference>
<protein>
    <submittedName>
        <fullName evidence="11">Succinate dehydrogenase</fullName>
    </submittedName>
</protein>
<evidence type="ECO:0000256" key="10">
    <source>
        <dbReference type="SAM" id="Phobius"/>
    </source>
</evidence>
<proteinExistence type="predicted"/>
<evidence type="ECO:0000256" key="2">
    <source>
        <dbReference type="ARBA" id="ARBA00004050"/>
    </source>
</evidence>
<sequence length="109" mass="11520">MSPLLYLAQRGTAAILAVTVAVHLGTILYAVRGGLTAGEILGRTHGNLAFLAFYAVFVLAAAIHAPIGLRSILREWTGWRGRSLDLSMIAFSALLAGLGLRAALAVYWA</sequence>
<evidence type="ECO:0000256" key="3">
    <source>
        <dbReference type="ARBA" id="ARBA00004370"/>
    </source>
</evidence>
<dbReference type="RefSeq" id="WP_238291084.1">
    <property type="nucleotide sequence ID" value="NZ_BPQS01000032.1"/>
</dbReference>
<keyword evidence="7 10" id="KW-1133">Transmembrane helix</keyword>
<keyword evidence="9 10" id="KW-0472">Membrane</keyword>
<comment type="subcellular location">
    <subcellularLocation>
        <location evidence="3">Membrane</location>
    </subcellularLocation>
</comment>
<feature type="transmembrane region" description="Helical" evidence="10">
    <location>
        <begin position="12"/>
        <end position="31"/>
    </location>
</feature>
<evidence type="ECO:0000256" key="9">
    <source>
        <dbReference type="ARBA" id="ARBA00023136"/>
    </source>
</evidence>
<keyword evidence="12" id="KW-1185">Reference proteome</keyword>
<reference evidence="12" key="1">
    <citation type="journal article" date="2019" name="Int. J. Syst. Evol. Microbiol.">
        <title>The Global Catalogue of Microorganisms (GCM) 10K type strain sequencing project: providing services to taxonomists for standard genome sequencing and annotation.</title>
        <authorList>
            <consortium name="The Broad Institute Genomics Platform"/>
            <consortium name="The Broad Institute Genome Sequencing Center for Infectious Disease"/>
            <person name="Wu L."/>
            <person name="Ma J."/>
        </authorList>
    </citation>
    <scope>NUCLEOTIDE SEQUENCE [LARGE SCALE GENOMIC DNA]</scope>
    <source>
        <strain evidence="12">CECT 7806</strain>
    </source>
</reference>
<dbReference type="Gene3D" id="1.20.1300.10">
    <property type="entry name" value="Fumarate reductase/succinate dehydrogenase, transmembrane subunit"/>
    <property type="match status" value="1"/>
</dbReference>
<evidence type="ECO:0000256" key="7">
    <source>
        <dbReference type="ARBA" id="ARBA00022989"/>
    </source>
</evidence>
<dbReference type="Proteomes" id="UP001244297">
    <property type="component" value="Unassembled WGS sequence"/>
</dbReference>
<keyword evidence="8" id="KW-0408">Iron</keyword>
<comment type="caution">
    <text evidence="11">The sequence shown here is derived from an EMBL/GenBank/DDBJ whole genome shotgun (WGS) entry which is preliminary data.</text>
</comment>